<reference evidence="6" key="1">
    <citation type="journal article" date="2014" name="Front. Microbiol.">
        <title>High frequency of phylogenetically diverse reductive dehalogenase-homologous genes in deep subseafloor sedimentary metagenomes.</title>
        <authorList>
            <person name="Kawai M."/>
            <person name="Futagami T."/>
            <person name="Toyoda A."/>
            <person name="Takaki Y."/>
            <person name="Nishi S."/>
            <person name="Hori S."/>
            <person name="Arai W."/>
            <person name="Tsubouchi T."/>
            <person name="Morono Y."/>
            <person name="Uchiyama I."/>
            <person name="Ito T."/>
            <person name="Fujiyama A."/>
            <person name="Inagaki F."/>
            <person name="Takami H."/>
        </authorList>
    </citation>
    <scope>NUCLEOTIDE SEQUENCE</scope>
    <source>
        <strain evidence="6">Expedition CK06-06</strain>
    </source>
</reference>
<comment type="caution">
    <text evidence="6">The sequence shown here is derived from an EMBL/GenBank/DDBJ whole genome shotgun (WGS) entry which is preliminary data.</text>
</comment>
<dbReference type="Pfam" id="PF00902">
    <property type="entry name" value="TatC"/>
    <property type="match status" value="1"/>
</dbReference>
<organism evidence="6">
    <name type="scientific">marine sediment metagenome</name>
    <dbReference type="NCBI Taxonomy" id="412755"/>
    <lineage>
        <taxon>unclassified sequences</taxon>
        <taxon>metagenomes</taxon>
        <taxon>ecological metagenomes</taxon>
    </lineage>
</organism>
<name>X1TK62_9ZZZZ</name>
<keyword evidence="3 5" id="KW-1133">Transmembrane helix</keyword>
<evidence type="ECO:0008006" key="7">
    <source>
        <dbReference type="Google" id="ProtNLM"/>
    </source>
</evidence>
<evidence type="ECO:0000256" key="5">
    <source>
        <dbReference type="SAM" id="Phobius"/>
    </source>
</evidence>
<feature type="transmembrane region" description="Helical" evidence="5">
    <location>
        <begin position="17"/>
        <end position="32"/>
    </location>
</feature>
<dbReference type="PANTHER" id="PTHR30371:SF0">
    <property type="entry name" value="SEC-INDEPENDENT PROTEIN TRANSLOCASE PROTEIN TATC, CHLOROPLASTIC-RELATED"/>
    <property type="match status" value="1"/>
</dbReference>
<evidence type="ECO:0000256" key="3">
    <source>
        <dbReference type="ARBA" id="ARBA00022989"/>
    </source>
</evidence>
<dbReference type="AlphaFoldDB" id="X1TK62"/>
<dbReference type="PANTHER" id="PTHR30371">
    <property type="entry name" value="SEC-INDEPENDENT PROTEIN TRANSLOCASE PROTEIN TATC"/>
    <property type="match status" value="1"/>
</dbReference>
<evidence type="ECO:0000256" key="1">
    <source>
        <dbReference type="ARBA" id="ARBA00004141"/>
    </source>
</evidence>
<evidence type="ECO:0000313" key="6">
    <source>
        <dbReference type="EMBL" id="GAI80424.1"/>
    </source>
</evidence>
<dbReference type="GO" id="GO:0043953">
    <property type="term" value="P:protein transport by the Tat complex"/>
    <property type="evidence" value="ECO:0007669"/>
    <property type="project" value="TreeGrafter"/>
</dbReference>
<sequence length="59" mass="6853">LNKLNIINKEFLKKQRKIVYVLIFLLAALITPPDAITLLMLSLPLVFLYEIIFIILKIV</sequence>
<feature type="non-terminal residue" evidence="6">
    <location>
        <position position="1"/>
    </location>
</feature>
<accession>X1TK62</accession>
<dbReference type="EMBL" id="BARW01010783">
    <property type="protein sequence ID" value="GAI80424.1"/>
    <property type="molecule type" value="Genomic_DNA"/>
</dbReference>
<dbReference type="GO" id="GO:0065002">
    <property type="term" value="P:intracellular protein transmembrane transport"/>
    <property type="evidence" value="ECO:0007669"/>
    <property type="project" value="TreeGrafter"/>
</dbReference>
<proteinExistence type="predicted"/>
<evidence type="ECO:0000256" key="4">
    <source>
        <dbReference type="ARBA" id="ARBA00023136"/>
    </source>
</evidence>
<dbReference type="GO" id="GO:0009977">
    <property type="term" value="F:proton motive force dependent protein transmembrane transporter activity"/>
    <property type="evidence" value="ECO:0007669"/>
    <property type="project" value="TreeGrafter"/>
</dbReference>
<protein>
    <recommendedName>
        <fullName evidence="7">Twin-arginine translocase subunit TatC</fullName>
    </recommendedName>
</protein>
<dbReference type="InterPro" id="IPR002033">
    <property type="entry name" value="TatC"/>
</dbReference>
<comment type="subcellular location">
    <subcellularLocation>
        <location evidence="1">Membrane</location>
        <topology evidence="1">Multi-pass membrane protein</topology>
    </subcellularLocation>
</comment>
<keyword evidence="4 5" id="KW-0472">Membrane</keyword>
<keyword evidence="2 5" id="KW-0812">Transmembrane</keyword>
<gene>
    <name evidence="6" type="ORF">S12H4_21066</name>
</gene>
<evidence type="ECO:0000256" key="2">
    <source>
        <dbReference type="ARBA" id="ARBA00022692"/>
    </source>
</evidence>
<dbReference type="GO" id="GO:0033281">
    <property type="term" value="C:TAT protein transport complex"/>
    <property type="evidence" value="ECO:0007669"/>
    <property type="project" value="TreeGrafter"/>
</dbReference>